<protein>
    <submittedName>
        <fullName evidence="2">Retrovirus-related Pol polyprotein from transposon 297 family</fullName>
    </submittedName>
</protein>
<organism evidence="2 3">
    <name type="scientific">Cajanus cajan</name>
    <name type="common">Pigeon pea</name>
    <name type="synonym">Cajanus indicus</name>
    <dbReference type="NCBI Taxonomy" id="3821"/>
    <lineage>
        <taxon>Eukaryota</taxon>
        <taxon>Viridiplantae</taxon>
        <taxon>Streptophyta</taxon>
        <taxon>Embryophyta</taxon>
        <taxon>Tracheophyta</taxon>
        <taxon>Spermatophyta</taxon>
        <taxon>Magnoliopsida</taxon>
        <taxon>eudicotyledons</taxon>
        <taxon>Gunneridae</taxon>
        <taxon>Pentapetalae</taxon>
        <taxon>rosids</taxon>
        <taxon>fabids</taxon>
        <taxon>Fabales</taxon>
        <taxon>Fabaceae</taxon>
        <taxon>Papilionoideae</taxon>
        <taxon>50 kb inversion clade</taxon>
        <taxon>NPAAA clade</taxon>
        <taxon>indigoferoid/millettioid clade</taxon>
        <taxon>Phaseoleae</taxon>
        <taxon>Cajanus</taxon>
    </lineage>
</organism>
<name>A0A151RD83_CAJCA</name>
<evidence type="ECO:0000313" key="3">
    <source>
        <dbReference type="Proteomes" id="UP000075243"/>
    </source>
</evidence>
<gene>
    <name evidence="2" type="ORF">KK1_038141</name>
</gene>
<keyword evidence="3" id="KW-1185">Reference proteome</keyword>
<evidence type="ECO:0000259" key="1">
    <source>
        <dbReference type="Pfam" id="PF00078"/>
    </source>
</evidence>
<feature type="domain" description="Reverse transcriptase" evidence="1">
    <location>
        <begin position="3"/>
        <end position="58"/>
    </location>
</feature>
<dbReference type="AlphaFoldDB" id="A0A151RD83"/>
<dbReference type="SUPFAM" id="SSF56672">
    <property type="entry name" value="DNA/RNA polymerases"/>
    <property type="match status" value="1"/>
</dbReference>
<dbReference type="CDD" id="cd01647">
    <property type="entry name" value="RT_LTR"/>
    <property type="match status" value="1"/>
</dbReference>
<dbReference type="PANTHER" id="PTHR24559:SF457">
    <property type="entry name" value="RNA-DIRECTED DNA POLYMERASE HOMOLOG"/>
    <property type="match status" value="1"/>
</dbReference>
<dbReference type="Gramene" id="C.cajan_33733.t">
    <property type="protein sequence ID" value="C.cajan_33733.t.cds1"/>
    <property type="gene ID" value="C.cajan_33733"/>
</dbReference>
<dbReference type="InterPro" id="IPR000477">
    <property type="entry name" value="RT_dom"/>
</dbReference>
<dbReference type="Gene3D" id="3.30.70.270">
    <property type="match status" value="2"/>
</dbReference>
<dbReference type="Pfam" id="PF00078">
    <property type="entry name" value="RVT_1"/>
    <property type="match status" value="1"/>
</dbReference>
<dbReference type="InterPro" id="IPR043502">
    <property type="entry name" value="DNA/RNA_pol_sf"/>
</dbReference>
<dbReference type="EMBL" id="KQ483829">
    <property type="protein sequence ID" value="KYP40542.1"/>
    <property type="molecule type" value="Genomic_DNA"/>
</dbReference>
<dbReference type="InterPro" id="IPR043128">
    <property type="entry name" value="Rev_trsase/Diguanyl_cyclase"/>
</dbReference>
<evidence type="ECO:0000313" key="2">
    <source>
        <dbReference type="EMBL" id="KYP40542.1"/>
    </source>
</evidence>
<dbReference type="InterPro" id="IPR053134">
    <property type="entry name" value="RNA-dir_DNA_polymerase"/>
</dbReference>
<reference evidence="2" key="1">
    <citation type="journal article" date="2012" name="Nat. Biotechnol.">
        <title>Draft genome sequence of pigeonpea (Cajanus cajan), an orphan legume crop of resource-poor farmers.</title>
        <authorList>
            <person name="Varshney R.K."/>
            <person name="Chen W."/>
            <person name="Li Y."/>
            <person name="Bharti A.K."/>
            <person name="Saxena R.K."/>
            <person name="Schlueter J.A."/>
            <person name="Donoghue M.T."/>
            <person name="Azam S."/>
            <person name="Fan G."/>
            <person name="Whaley A.M."/>
            <person name="Farmer A.D."/>
            <person name="Sheridan J."/>
            <person name="Iwata A."/>
            <person name="Tuteja R."/>
            <person name="Penmetsa R.V."/>
            <person name="Wu W."/>
            <person name="Upadhyaya H.D."/>
            <person name="Yang S.P."/>
            <person name="Shah T."/>
            <person name="Saxena K.B."/>
            <person name="Michael T."/>
            <person name="McCombie W.R."/>
            <person name="Yang B."/>
            <person name="Zhang G."/>
            <person name="Yang H."/>
            <person name="Wang J."/>
            <person name="Spillane C."/>
            <person name="Cook D.R."/>
            <person name="May G.D."/>
            <person name="Xu X."/>
            <person name="Jackson S.A."/>
        </authorList>
    </citation>
    <scope>NUCLEOTIDE SEQUENCE [LARGE SCALE GENOMIC DNA]</scope>
</reference>
<dbReference type="Proteomes" id="UP000075243">
    <property type="component" value="Unassembled WGS sequence"/>
</dbReference>
<sequence>MAIEDRGKTSFITPQGTFCYKVMPFGLKNAGITYQRAMVIVFHDMIHKEIKVYVDDMIAKYQLKLNPTKCTFRVRSRKLLGFIVSEKGIKVYPIKAKAIIDMAPPKTKNEVKGFLGRVNCIAHFISQLTDTCTLIFKLL</sequence>
<dbReference type="PANTHER" id="PTHR24559">
    <property type="entry name" value="TRANSPOSON TY3-I GAG-POL POLYPROTEIN"/>
    <property type="match status" value="1"/>
</dbReference>
<accession>A0A151RD83</accession>
<dbReference type="OMA" id="CIAHFIS"/>
<proteinExistence type="predicted"/>